<evidence type="ECO:0000313" key="2">
    <source>
        <dbReference type="EMBL" id="KAJ8904452.1"/>
    </source>
</evidence>
<gene>
    <name evidence="2" type="ORF">NDN08_000970</name>
</gene>
<keyword evidence="1" id="KW-0812">Transmembrane</keyword>
<evidence type="ECO:0000313" key="3">
    <source>
        <dbReference type="Proteomes" id="UP001157974"/>
    </source>
</evidence>
<comment type="caution">
    <text evidence="2">The sequence shown here is derived from an EMBL/GenBank/DDBJ whole genome shotgun (WGS) entry which is preliminary data.</text>
</comment>
<name>A0AAV8UTJ6_9RHOD</name>
<accession>A0AAV8UTJ6</accession>
<feature type="transmembrane region" description="Helical" evidence="1">
    <location>
        <begin position="41"/>
        <end position="59"/>
    </location>
</feature>
<sequence length="192" mass="21393">MSKYKQLRGSEAARNPYLIDERYPYEHFYSGEPRSGTLTPYSLKLLAHLIILVGSVVVWGDVSNFALTVETCSELCAAIVPFALVLSGVALGFLLLNLMIRLGYMSRLGPVTHFREFLFICLLYTPFTVIVVAIASDPGAAISNTGLAMAWMCFFFAFYAALKAFHVFKEQDQPSSEGDHYGMLDEDNFIYG</sequence>
<feature type="transmembrane region" description="Helical" evidence="1">
    <location>
        <begin position="141"/>
        <end position="162"/>
    </location>
</feature>
<organism evidence="2 3">
    <name type="scientific">Rhodosorus marinus</name>
    <dbReference type="NCBI Taxonomy" id="101924"/>
    <lineage>
        <taxon>Eukaryota</taxon>
        <taxon>Rhodophyta</taxon>
        <taxon>Stylonematophyceae</taxon>
        <taxon>Stylonematales</taxon>
        <taxon>Stylonemataceae</taxon>
        <taxon>Rhodosorus</taxon>
    </lineage>
</organism>
<feature type="transmembrane region" description="Helical" evidence="1">
    <location>
        <begin position="117"/>
        <end position="135"/>
    </location>
</feature>
<keyword evidence="1" id="KW-0472">Membrane</keyword>
<keyword evidence="1" id="KW-1133">Transmembrane helix</keyword>
<dbReference type="AlphaFoldDB" id="A0AAV8UTJ6"/>
<dbReference type="EMBL" id="JAMWBK010000006">
    <property type="protein sequence ID" value="KAJ8904452.1"/>
    <property type="molecule type" value="Genomic_DNA"/>
</dbReference>
<dbReference type="Proteomes" id="UP001157974">
    <property type="component" value="Unassembled WGS sequence"/>
</dbReference>
<evidence type="ECO:0000256" key="1">
    <source>
        <dbReference type="SAM" id="Phobius"/>
    </source>
</evidence>
<proteinExistence type="predicted"/>
<evidence type="ECO:0008006" key="4">
    <source>
        <dbReference type="Google" id="ProtNLM"/>
    </source>
</evidence>
<keyword evidence="3" id="KW-1185">Reference proteome</keyword>
<reference evidence="2 3" key="1">
    <citation type="journal article" date="2023" name="Nat. Commun.">
        <title>Origin of minicircular mitochondrial genomes in red algae.</title>
        <authorList>
            <person name="Lee Y."/>
            <person name="Cho C.H."/>
            <person name="Lee Y.M."/>
            <person name="Park S.I."/>
            <person name="Yang J.H."/>
            <person name="West J.A."/>
            <person name="Bhattacharya D."/>
            <person name="Yoon H.S."/>
        </authorList>
    </citation>
    <scope>NUCLEOTIDE SEQUENCE [LARGE SCALE GENOMIC DNA]</scope>
    <source>
        <strain evidence="2 3">CCMP1338</strain>
        <tissue evidence="2">Whole cell</tissue>
    </source>
</reference>
<protein>
    <recommendedName>
        <fullName evidence="4">MARVEL domain-containing protein</fullName>
    </recommendedName>
</protein>
<feature type="transmembrane region" description="Helical" evidence="1">
    <location>
        <begin position="79"/>
        <end position="96"/>
    </location>
</feature>